<evidence type="ECO:0000313" key="7">
    <source>
        <dbReference type="EMBL" id="PVI05973.1"/>
    </source>
</evidence>
<dbReference type="InterPro" id="IPR002938">
    <property type="entry name" value="FAD-bd"/>
</dbReference>
<evidence type="ECO:0000256" key="1">
    <source>
        <dbReference type="ARBA" id="ARBA00007992"/>
    </source>
</evidence>
<dbReference type="Proteomes" id="UP000244855">
    <property type="component" value="Unassembled WGS sequence"/>
</dbReference>
<keyword evidence="3" id="KW-0274">FAD</keyword>
<dbReference type="GO" id="GO:0004497">
    <property type="term" value="F:monooxygenase activity"/>
    <property type="evidence" value="ECO:0007669"/>
    <property type="project" value="UniProtKB-KW"/>
</dbReference>
<evidence type="ECO:0000256" key="5">
    <source>
        <dbReference type="ARBA" id="ARBA00023033"/>
    </source>
</evidence>
<dbReference type="InterPro" id="IPR036188">
    <property type="entry name" value="FAD/NAD-bd_sf"/>
</dbReference>
<organism evidence="7 8">
    <name type="scientific">Periconia macrospinosa</name>
    <dbReference type="NCBI Taxonomy" id="97972"/>
    <lineage>
        <taxon>Eukaryota</taxon>
        <taxon>Fungi</taxon>
        <taxon>Dikarya</taxon>
        <taxon>Ascomycota</taxon>
        <taxon>Pezizomycotina</taxon>
        <taxon>Dothideomycetes</taxon>
        <taxon>Pleosporomycetidae</taxon>
        <taxon>Pleosporales</taxon>
        <taxon>Massarineae</taxon>
        <taxon>Periconiaceae</taxon>
        <taxon>Periconia</taxon>
    </lineage>
</organism>
<dbReference type="OrthoDB" id="9993796at2759"/>
<evidence type="ECO:0000256" key="4">
    <source>
        <dbReference type="ARBA" id="ARBA00023002"/>
    </source>
</evidence>
<dbReference type="Pfam" id="PF01494">
    <property type="entry name" value="FAD_binding_3"/>
    <property type="match status" value="1"/>
</dbReference>
<dbReference type="AlphaFoldDB" id="A0A2V1E5Y1"/>
<keyword evidence="2" id="KW-0285">Flavoprotein</keyword>
<accession>A0A2V1E5Y1</accession>
<feature type="domain" description="FAD-binding" evidence="6">
    <location>
        <begin position="87"/>
        <end position="439"/>
    </location>
</feature>
<dbReference type="STRING" id="97972.A0A2V1E5Y1"/>
<evidence type="ECO:0000259" key="6">
    <source>
        <dbReference type="Pfam" id="PF01494"/>
    </source>
</evidence>
<gene>
    <name evidence="7" type="ORF">DM02DRAFT_682947</name>
</gene>
<dbReference type="PANTHER" id="PTHR13789">
    <property type="entry name" value="MONOOXYGENASE"/>
    <property type="match status" value="1"/>
</dbReference>
<keyword evidence="8" id="KW-1185">Reference proteome</keyword>
<keyword evidence="4" id="KW-0560">Oxidoreductase</keyword>
<evidence type="ECO:0000256" key="3">
    <source>
        <dbReference type="ARBA" id="ARBA00022827"/>
    </source>
</evidence>
<dbReference type="InterPro" id="IPR050493">
    <property type="entry name" value="FAD-dep_Monooxygenase_BioMet"/>
</dbReference>
<evidence type="ECO:0000256" key="2">
    <source>
        <dbReference type="ARBA" id="ARBA00022630"/>
    </source>
</evidence>
<dbReference type="SUPFAM" id="SSF51905">
    <property type="entry name" value="FAD/NAD(P)-binding domain"/>
    <property type="match status" value="1"/>
</dbReference>
<dbReference type="PANTHER" id="PTHR13789:SF215">
    <property type="entry name" value="FAD-BINDING DOMAIN-CONTAINING PROTEIN-RELATED"/>
    <property type="match status" value="1"/>
</dbReference>
<protein>
    <submittedName>
        <fullName evidence="7">FAD/NAD(P)-binding domain-containing protein</fullName>
    </submittedName>
</protein>
<reference evidence="7 8" key="1">
    <citation type="journal article" date="2018" name="Sci. Rep.">
        <title>Comparative genomics provides insights into the lifestyle and reveals functional heterogeneity of dark septate endophytic fungi.</title>
        <authorList>
            <person name="Knapp D.G."/>
            <person name="Nemeth J.B."/>
            <person name="Barry K."/>
            <person name="Hainaut M."/>
            <person name="Henrissat B."/>
            <person name="Johnson J."/>
            <person name="Kuo A."/>
            <person name="Lim J.H.P."/>
            <person name="Lipzen A."/>
            <person name="Nolan M."/>
            <person name="Ohm R.A."/>
            <person name="Tamas L."/>
            <person name="Grigoriev I.V."/>
            <person name="Spatafora J.W."/>
            <person name="Nagy L.G."/>
            <person name="Kovacs G.M."/>
        </authorList>
    </citation>
    <scope>NUCLEOTIDE SEQUENCE [LARGE SCALE GENOMIC DNA]</scope>
    <source>
        <strain evidence="7 8">DSE2036</strain>
    </source>
</reference>
<name>A0A2V1E5Y1_9PLEO</name>
<dbReference type="EMBL" id="KZ805311">
    <property type="protein sequence ID" value="PVI05973.1"/>
    <property type="molecule type" value="Genomic_DNA"/>
</dbReference>
<comment type="similarity">
    <text evidence="1">Belongs to the paxM FAD-dependent monooxygenase family.</text>
</comment>
<dbReference type="Gene3D" id="3.30.9.30">
    <property type="match status" value="1"/>
</dbReference>
<dbReference type="Gene3D" id="3.50.50.60">
    <property type="entry name" value="FAD/NAD(P)-binding domain"/>
    <property type="match status" value="1"/>
</dbReference>
<keyword evidence="5" id="KW-0503">Monooxygenase</keyword>
<proteinExistence type="inferred from homology"/>
<sequence>MRIRVENLKIELSTERWASSSTLQPSIAPQSHLHCSLSMKWSAVCQPDILPRKILYWASLSTVALTLYTNSDMGSEQVPDSRSAVSMNVGIIGAGIAGLGAAVALTRAGHHVEIFEKSSFKNEIGAAILITPNATRILREWGFDFERAGPVDFKQFRFIKAHNGEVEHREDFSGVEQEFGSRMCAFSRVDLHRGIRELVEGLGIEIYLGAGAEDLDIETGIVDIKGQGKVKKDFWVLADGCHSRFVSSIAQENIPTHKVGKSVCRWLAPMSKVIEHPENASLWNNQPPGFCTFFNEKILLVTYPCRGGELLNCAVFHDTRPDEREKDGWHGETTHEKVLETLEGTSDGVRHLPMTVDQSNLRVYTVTQRPPSSTIHRGNFLCIGDTTHHMLPTHAQGGASSLEDAATLEIFFGPSFYSHNPENLEKRLDTYQKFRCPRSATTQILSSTFPHITMEGLAKKEEEIRSFYQGELVDWPKGCGPWSKEIRDFFYAFDVFEEAEKAMDAEYRGVSL</sequence>
<dbReference type="GO" id="GO:0071949">
    <property type="term" value="F:FAD binding"/>
    <property type="evidence" value="ECO:0007669"/>
    <property type="project" value="InterPro"/>
</dbReference>
<evidence type="ECO:0000313" key="8">
    <source>
        <dbReference type="Proteomes" id="UP000244855"/>
    </source>
</evidence>
<dbReference type="SUPFAM" id="SSF54373">
    <property type="entry name" value="FAD-linked reductases, C-terminal domain"/>
    <property type="match status" value="1"/>
</dbReference>
<dbReference type="PRINTS" id="PR00420">
    <property type="entry name" value="RNGMNOXGNASE"/>
</dbReference>